<dbReference type="HOGENOM" id="CLU_009834_2_0_11"/>
<keyword evidence="3" id="KW-0560">Oxidoreductase</keyword>
<dbReference type="GO" id="GO:0070403">
    <property type="term" value="F:NAD+ binding"/>
    <property type="evidence" value="ECO:0007669"/>
    <property type="project" value="InterPro"/>
</dbReference>
<dbReference type="InterPro" id="IPR036291">
    <property type="entry name" value="NAD(P)-bd_dom_sf"/>
</dbReference>
<dbReference type="InterPro" id="IPR022694">
    <property type="entry name" value="3-OHacyl-CoA_DH"/>
</dbReference>
<dbReference type="AlphaFoldDB" id="D9XDH1"/>
<gene>
    <name evidence="8" type="ORF">SSQG_00868</name>
</gene>
<evidence type="ECO:0000313" key="8">
    <source>
        <dbReference type="EMBL" id="EFL30350.1"/>
    </source>
</evidence>
<feature type="site" description="Important for catalytic activity" evidence="4">
    <location>
        <position position="154"/>
    </location>
</feature>
<feature type="domain" description="3-hydroxyacyl-CoA dehydrogenase C-terminal" evidence="6">
    <location>
        <begin position="201"/>
        <end position="297"/>
    </location>
</feature>
<reference evidence="9" key="1">
    <citation type="submission" date="2009-02" db="EMBL/GenBank/DDBJ databases">
        <title>Annotation of Streptomyces viridochromogenes strain DSM 40736.</title>
        <authorList>
            <consortium name="The Broad Institute Genome Sequencing Platform"/>
            <consortium name="Broad Institute Microbial Sequencing Center"/>
            <person name="Fischbach M."/>
            <person name="Godfrey P."/>
            <person name="Ward D."/>
            <person name="Young S."/>
            <person name="Zeng Q."/>
            <person name="Koehrsen M."/>
            <person name="Alvarado L."/>
            <person name="Berlin A.M."/>
            <person name="Bochicchio J."/>
            <person name="Borenstein D."/>
            <person name="Chapman S.B."/>
            <person name="Chen Z."/>
            <person name="Engels R."/>
            <person name="Freedman E."/>
            <person name="Gellesch M."/>
            <person name="Goldberg J."/>
            <person name="Griggs A."/>
            <person name="Gujja S."/>
            <person name="Heilman E.R."/>
            <person name="Heiman D.I."/>
            <person name="Hepburn T.A."/>
            <person name="Howarth C."/>
            <person name="Jen D."/>
            <person name="Larson L."/>
            <person name="Lewis B."/>
            <person name="Mehta T."/>
            <person name="Park D."/>
            <person name="Pearson M."/>
            <person name="Richards J."/>
            <person name="Roberts A."/>
            <person name="Saif S."/>
            <person name="Shea T.D."/>
            <person name="Shenoy N."/>
            <person name="Sisk P."/>
            <person name="Stolte C."/>
            <person name="Sykes S.N."/>
            <person name="Thomson T."/>
            <person name="Walk T."/>
            <person name="White J."/>
            <person name="Yandava C."/>
            <person name="Straight P."/>
            <person name="Clardy J."/>
            <person name="Hung D."/>
            <person name="Kolter R."/>
            <person name="Mekalanos J."/>
            <person name="Walker S."/>
            <person name="Walsh C.T."/>
            <person name="Wieland-Brown L.C."/>
            <person name="Haas B."/>
            <person name="Nusbaum C."/>
            <person name="Birren B."/>
        </authorList>
    </citation>
    <scope>NUCLEOTIDE SEQUENCE [LARGE SCALE GENOMIC DNA]</scope>
    <source>
        <strain evidence="9">DSM 40736 / JCM 4977 / BCRC 1201 / Tue 494</strain>
    </source>
</reference>
<dbReference type="Pfam" id="PF00725">
    <property type="entry name" value="3HCDH"/>
    <property type="match status" value="1"/>
</dbReference>
<dbReference type="PANTHER" id="PTHR48075">
    <property type="entry name" value="3-HYDROXYACYL-COA DEHYDROGENASE FAMILY PROTEIN"/>
    <property type="match status" value="1"/>
</dbReference>
<evidence type="ECO:0000256" key="3">
    <source>
        <dbReference type="ARBA" id="ARBA00023002"/>
    </source>
</evidence>
<dbReference type="GO" id="GO:0006635">
    <property type="term" value="P:fatty acid beta-oxidation"/>
    <property type="evidence" value="ECO:0007669"/>
    <property type="project" value="TreeGrafter"/>
</dbReference>
<dbReference type="EMBL" id="GG657757">
    <property type="protein sequence ID" value="EFL30350.1"/>
    <property type="molecule type" value="Genomic_DNA"/>
</dbReference>
<dbReference type="Proteomes" id="UP000004184">
    <property type="component" value="Unassembled WGS sequence"/>
</dbReference>
<dbReference type="InterPro" id="IPR006108">
    <property type="entry name" value="3HC_DH_C"/>
</dbReference>
<evidence type="ECO:0000259" key="7">
    <source>
        <dbReference type="Pfam" id="PF02737"/>
    </source>
</evidence>
<evidence type="ECO:0000313" key="9">
    <source>
        <dbReference type="Proteomes" id="UP000004184"/>
    </source>
</evidence>
<dbReference type="InterPro" id="IPR008927">
    <property type="entry name" value="6-PGluconate_DH-like_C_sf"/>
</dbReference>
<dbReference type="STRING" id="591159.SSQG_00868"/>
<dbReference type="Gene3D" id="1.10.1040.10">
    <property type="entry name" value="N-(1-d-carboxylethyl)-l-norvaline Dehydrogenase, domain 2"/>
    <property type="match status" value="1"/>
</dbReference>
<feature type="binding site" evidence="5">
    <location>
        <position position="133"/>
    </location>
    <ligand>
        <name>CoA</name>
        <dbReference type="ChEBI" id="CHEBI:57287"/>
    </ligand>
</feature>
<dbReference type="SUPFAM" id="SSF51735">
    <property type="entry name" value="NAD(P)-binding Rossmann-fold domains"/>
    <property type="match status" value="1"/>
</dbReference>
<comment type="pathway">
    <text evidence="1">Lipid metabolism; butanoate metabolism.</text>
</comment>
<feature type="binding site" evidence="5">
    <location>
        <position position="69"/>
    </location>
    <ligand>
        <name>CoA</name>
        <dbReference type="ChEBI" id="CHEBI:57287"/>
    </ligand>
</feature>
<feature type="binding site" evidence="5">
    <location>
        <position position="62"/>
    </location>
    <ligand>
        <name>CoA</name>
        <dbReference type="ChEBI" id="CHEBI:57287"/>
    </ligand>
</feature>
<evidence type="ECO:0000256" key="4">
    <source>
        <dbReference type="PIRSR" id="PIRSR000105-1"/>
    </source>
</evidence>
<sequence length="299" mass="32118">MGSDSMNTTVQDTPPVNRVGIVGCGLMGSGIAEVCARVGLDVTVAVSRPESVEPGWNRIRDSLGKAVAKGKLTAAERDTALGRIELVPDLKAMADRQFVVEAIREDETAKVELFAALDAIMEDPDAILATNTSSLPVTRLARSTSRPGRVIGVHFFSPVPMLPLVELTSSLLTEEPVADRAERFVSQTLGKEVIRTADRAGFVVNALLFPYLVSAIRMAESGFATAEVIDRGMRLGCSHPLGPLQLCDLIGLDVVASIAGSLYEEYKEPLYAPPSLLIRMVEGGLLGRKTGRGFYTYDR</sequence>
<evidence type="ECO:0000256" key="5">
    <source>
        <dbReference type="PIRSR" id="PIRSR000105-3"/>
    </source>
</evidence>
<dbReference type="SUPFAM" id="SSF48179">
    <property type="entry name" value="6-phosphogluconate dehydrogenase C-terminal domain-like"/>
    <property type="match status" value="1"/>
</dbReference>
<evidence type="ECO:0000256" key="2">
    <source>
        <dbReference type="ARBA" id="ARBA00009463"/>
    </source>
</evidence>
<dbReference type="FunFam" id="3.40.50.720:FF:000009">
    <property type="entry name" value="Fatty oxidation complex, alpha subunit"/>
    <property type="match status" value="1"/>
</dbReference>
<keyword evidence="9" id="KW-1185">Reference proteome</keyword>
<dbReference type="InterPro" id="IPR013328">
    <property type="entry name" value="6PGD_dom2"/>
</dbReference>
<name>D9XDH1_STRVT</name>
<dbReference type="eggNOG" id="COG1250">
    <property type="taxonomic scope" value="Bacteria"/>
</dbReference>
<organism evidence="8 9">
    <name type="scientific">Streptomyces viridochromogenes (strain DSM 40736 / JCM 4977 / BCRC 1201 / Tue 494)</name>
    <dbReference type="NCBI Taxonomy" id="591159"/>
    <lineage>
        <taxon>Bacteria</taxon>
        <taxon>Bacillati</taxon>
        <taxon>Actinomycetota</taxon>
        <taxon>Actinomycetes</taxon>
        <taxon>Kitasatosporales</taxon>
        <taxon>Streptomycetaceae</taxon>
        <taxon>Streptomyces</taxon>
    </lineage>
</organism>
<proteinExistence type="inferred from homology"/>
<dbReference type="PRINTS" id="PR00411">
    <property type="entry name" value="PNDRDTASEI"/>
</dbReference>
<evidence type="ECO:0000256" key="1">
    <source>
        <dbReference type="ARBA" id="ARBA00005086"/>
    </source>
</evidence>
<accession>D9XDH1</accession>
<feature type="domain" description="3-hydroxyacyl-CoA dehydrogenase NAD binding" evidence="7">
    <location>
        <begin position="19"/>
        <end position="198"/>
    </location>
</feature>
<dbReference type="NCBIfam" id="NF005875">
    <property type="entry name" value="PRK07819.1"/>
    <property type="match status" value="1"/>
</dbReference>
<dbReference type="Pfam" id="PF02737">
    <property type="entry name" value="3HCDH_N"/>
    <property type="match status" value="1"/>
</dbReference>
<dbReference type="GO" id="GO:0008691">
    <property type="term" value="F:3-hydroxybutyryl-CoA dehydrogenase activity"/>
    <property type="evidence" value="ECO:0007669"/>
    <property type="project" value="TreeGrafter"/>
</dbReference>
<protein>
    <submittedName>
        <fullName evidence="8">3-hydroxybutyryl-CoA dehydrogenase</fullName>
    </submittedName>
</protein>
<dbReference type="InterPro" id="IPR006176">
    <property type="entry name" value="3-OHacyl-CoA_DH_NAD-bd"/>
</dbReference>
<dbReference type="Gene3D" id="3.40.50.720">
    <property type="entry name" value="NAD(P)-binding Rossmann-like Domain"/>
    <property type="match status" value="1"/>
</dbReference>
<evidence type="ECO:0000259" key="6">
    <source>
        <dbReference type="Pfam" id="PF00725"/>
    </source>
</evidence>
<dbReference type="PIRSF" id="PIRSF000105">
    <property type="entry name" value="HCDH"/>
    <property type="match status" value="1"/>
</dbReference>
<comment type="similarity">
    <text evidence="2">Belongs to the 3-hydroxyacyl-CoA dehydrogenase family.</text>
</comment>
<dbReference type="PANTHER" id="PTHR48075:SF9">
    <property type="entry name" value="3-HYDROXYBUTYRYL-COA DEHYDROGENASE"/>
    <property type="match status" value="1"/>
</dbReference>